<keyword evidence="8" id="KW-1185">Reference proteome</keyword>
<proteinExistence type="predicted"/>
<dbReference type="InterPro" id="IPR013604">
    <property type="entry name" value="7TM_chemorcpt"/>
</dbReference>
<dbReference type="Pfam" id="PF08395">
    <property type="entry name" value="7tm_7"/>
    <property type="match status" value="1"/>
</dbReference>
<organism evidence="7 8">
    <name type="scientific">Photinus pyralis</name>
    <name type="common">Common eastern firefly</name>
    <name type="synonym">Lampyris pyralis</name>
    <dbReference type="NCBI Taxonomy" id="7054"/>
    <lineage>
        <taxon>Eukaryota</taxon>
        <taxon>Metazoa</taxon>
        <taxon>Ecdysozoa</taxon>
        <taxon>Arthropoda</taxon>
        <taxon>Hexapoda</taxon>
        <taxon>Insecta</taxon>
        <taxon>Pterygota</taxon>
        <taxon>Neoptera</taxon>
        <taxon>Endopterygota</taxon>
        <taxon>Coleoptera</taxon>
        <taxon>Polyphaga</taxon>
        <taxon>Elateriformia</taxon>
        <taxon>Elateroidea</taxon>
        <taxon>Lampyridae</taxon>
        <taxon>Lampyrinae</taxon>
        <taxon>Photinus</taxon>
    </lineage>
</organism>
<comment type="caution">
    <text evidence="7">The sequence shown here is derived from an EMBL/GenBank/DDBJ whole genome shotgun (WGS) entry which is preliminary data.</text>
</comment>
<keyword evidence="3 6" id="KW-0812">Transmembrane</keyword>
<name>A0A5N4AWM7_PHOPY</name>
<dbReference type="InParanoid" id="A0A5N4AWM7"/>
<evidence type="ECO:0000256" key="2">
    <source>
        <dbReference type="ARBA" id="ARBA00022475"/>
    </source>
</evidence>
<sequence>MDTFINLFILAQAKRTLYLIEDLEQKTSKLSFNYMQVELISLQVFLQDLRFSVLGCLPMDWTLMRIMLAATASYLVILYQFSNEKVN</sequence>
<dbReference type="AlphaFoldDB" id="A0A5N4AWM7"/>
<keyword evidence="2" id="KW-1003">Cell membrane</keyword>
<evidence type="ECO:0000313" key="7">
    <source>
        <dbReference type="EMBL" id="KAB0801638.1"/>
    </source>
</evidence>
<dbReference type="Proteomes" id="UP000327044">
    <property type="component" value="Unassembled WGS sequence"/>
</dbReference>
<evidence type="ECO:0008006" key="9">
    <source>
        <dbReference type="Google" id="ProtNLM"/>
    </source>
</evidence>
<keyword evidence="5 6" id="KW-0472">Membrane</keyword>
<reference evidence="7 8" key="1">
    <citation type="journal article" date="2018" name="Elife">
        <title>Firefly genomes illuminate parallel origins of bioluminescence in beetles.</title>
        <authorList>
            <person name="Fallon T.R."/>
            <person name="Lower S.E."/>
            <person name="Chang C.H."/>
            <person name="Bessho-Uehara M."/>
            <person name="Martin G.J."/>
            <person name="Bewick A.J."/>
            <person name="Behringer M."/>
            <person name="Debat H.J."/>
            <person name="Wong I."/>
            <person name="Day J.C."/>
            <person name="Suvorov A."/>
            <person name="Silva C.J."/>
            <person name="Stanger-Hall K.F."/>
            <person name="Hall D.W."/>
            <person name="Schmitz R.J."/>
            <person name="Nelson D.R."/>
            <person name="Lewis S.M."/>
            <person name="Shigenobu S."/>
            <person name="Bybee S.M."/>
            <person name="Larracuente A.M."/>
            <person name="Oba Y."/>
            <person name="Weng J.K."/>
        </authorList>
    </citation>
    <scope>NUCLEOTIDE SEQUENCE [LARGE SCALE GENOMIC DNA]</scope>
    <source>
        <strain evidence="7">1611_PpyrPB1</strain>
        <tissue evidence="7">Whole body</tissue>
    </source>
</reference>
<keyword evidence="4 6" id="KW-1133">Transmembrane helix</keyword>
<evidence type="ECO:0000256" key="5">
    <source>
        <dbReference type="ARBA" id="ARBA00023136"/>
    </source>
</evidence>
<evidence type="ECO:0000256" key="3">
    <source>
        <dbReference type="ARBA" id="ARBA00022692"/>
    </source>
</evidence>
<gene>
    <name evidence="7" type="ORF">PPYR_03824</name>
</gene>
<evidence type="ECO:0000256" key="4">
    <source>
        <dbReference type="ARBA" id="ARBA00022989"/>
    </source>
</evidence>
<comment type="subcellular location">
    <subcellularLocation>
        <location evidence="1">Cell membrane</location>
        <topology evidence="1">Multi-pass membrane protein</topology>
    </subcellularLocation>
</comment>
<evidence type="ECO:0000256" key="1">
    <source>
        <dbReference type="ARBA" id="ARBA00004651"/>
    </source>
</evidence>
<evidence type="ECO:0000256" key="6">
    <source>
        <dbReference type="SAM" id="Phobius"/>
    </source>
</evidence>
<feature type="transmembrane region" description="Helical" evidence="6">
    <location>
        <begin position="62"/>
        <end position="81"/>
    </location>
</feature>
<dbReference type="EMBL" id="VVIM01000002">
    <property type="protein sequence ID" value="KAB0801638.1"/>
    <property type="molecule type" value="Genomic_DNA"/>
</dbReference>
<dbReference type="GO" id="GO:0005886">
    <property type="term" value="C:plasma membrane"/>
    <property type="evidence" value="ECO:0007669"/>
    <property type="project" value="UniProtKB-SubCell"/>
</dbReference>
<dbReference type="GO" id="GO:0050909">
    <property type="term" value="P:sensory perception of taste"/>
    <property type="evidence" value="ECO:0007669"/>
    <property type="project" value="InterPro"/>
</dbReference>
<protein>
    <recommendedName>
        <fullName evidence="9">Gustatory receptor</fullName>
    </recommendedName>
</protein>
<accession>A0A5N4AWM7</accession>
<evidence type="ECO:0000313" key="8">
    <source>
        <dbReference type="Proteomes" id="UP000327044"/>
    </source>
</evidence>